<feature type="region of interest" description="Disordered" evidence="1">
    <location>
        <begin position="65"/>
        <end position="85"/>
    </location>
</feature>
<organism evidence="3 4">
    <name type="scientific">Deinococcus indicus</name>
    <dbReference type="NCBI Taxonomy" id="223556"/>
    <lineage>
        <taxon>Bacteria</taxon>
        <taxon>Thermotogati</taxon>
        <taxon>Deinococcota</taxon>
        <taxon>Deinococci</taxon>
        <taxon>Deinococcales</taxon>
        <taxon>Deinococcaceae</taxon>
        <taxon>Deinococcus</taxon>
    </lineage>
</organism>
<sequence>MAGECVTPPDPPAVLEVKARARQMNLLLKDQGHSDVGHATCLHELSLQAGYENWQTYGAALRKAAGLPPKRHLTRAAQQRRQERA</sequence>
<dbReference type="Pfam" id="PF20066">
    <property type="entry name" value="Glyoxalase_8"/>
    <property type="match status" value="1"/>
</dbReference>
<proteinExistence type="predicted"/>
<evidence type="ECO:0000259" key="2">
    <source>
        <dbReference type="Pfam" id="PF20066"/>
    </source>
</evidence>
<dbReference type="EMBL" id="NHMK01000022">
    <property type="protein sequence ID" value="OWL94715.1"/>
    <property type="molecule type" value="Genomic_DNA"/>
</dbReference>
<keyword evidence="4" id="KW-1185">Reference proteome</keyword>
<dbReference type="Proteomes" id="UP000197208">
    <property type="component" value="Unassembled WGS sequence"/>
</dbReference>
<reference evidence="3 4" key="1">
    <citation type="submission" date="2017-05" db="EMBL/GenBank/DDBJ databases">
        <title>De novo genome assembly of Deniococcus indicus strain DR1.</title>
        <authorList>
            <person name="Chauhan D."/>
            <person name="Yennamalli R.M."/>
            <person name="Priyadarshini R."/>
        </authorList>
    </citation>
    <scope>NUCLEOTIDE SEQUENCE [LARGE SCALE GENOMIC DNA]</scope>
    <source>
        <strain evidence="3 4">DR1</strain>
    </source>
</reference>
<dbReference type="InterPro" id="IPR045517">
    <property type="entry name" value="Glyoxalase_8"/>
</dbReference>
<dbReference type="AlphaFoldDB" id="A0A246BHL4"/>
<name>A0A246BHL4_9DEIO</name>
<gene>
    <name evidence="3" type="ORF">CBQ26_14445</name>
</gene>
<accession>A0A246BHL4</accession>
<evidence type="ECO:0000313" key="3">
    <source>
        <dbReference type="EMBL" id="OWL94715.1"/>
    </source>
</evidence>
<evidence type="ECO:0000256" key="1">
    <source>
        <dbReference type="SAM" id="MobiDB-lite"/>
    </source>
</evidence>
<feature type="domain" description="Glyoxalase-related protein" evidence="2">
    <location>
        <begin position="11"/>
        <end position="64"/>
    </location>
</feature>
<evidence type="ECO:0000313" key="4">
    <source>
        <dbReference type="Proteomes" id="UP000197208"/>
    </source>
</evidence>
<protein>
    <recommendedName>
        <fullName evidence="2">Glyoxalase-related protein domain-containing protein</fullName>
    </recommendedName>
</protein>
<comment type="caution">
    <text evidence="3">The sequence shown here is derived from an EMBL/GenBank/DDBJ whole genome shotgun (WGS) entry which is preliminary data.</text>
</comment>